<dbReference type="Proteomes" id="UP000605897">
    <property type="component" value="Unassembled WGS sequence"/>
</dbReference>
<keyword evidence="4" id="KW-1185">Reference proteome</keyword>
<evidence type="ECO:0000313" key="3">
    <source>
        <dbReference type="EMBL" id="GHF24745.1"/>
    </source>
</evidence>
<keyword evidence="1" id="KW-0732">Signal</keyword>
<name>A0ABQ3JFS6_9PSEU</name>
<evidence type="ECO:0000313" key="4">
    <source>
        <dbReference type="Proteomes" id="UP000605897"/>
    </source>
</evidence>
<sequence length="392" mass="39018">MTQTRSRRAAVATLGLALVAAALAPATTAVATAATRGGTSTCQAGGPVEVPVSFSAAFAETVAQGANVPVSAASVNLVVPAAAVDALRDSGASSVDASAAVELSVTQQAGTQELTVTGLSTSEVLLPADGELRITLPGRVPPIAAGAGPVTVALTSLAPKLVARGETLTADLACTADPAANGELARVAVTAPAAPPVPDVAAAAEDAPLLTAKFLVDGVSHIAKMGSDLVLEQGTFDAGLFTGEVPDTIRIEGELKLPKSAGYFVAFRFMPVTSDVELPQDGKATGTADISGGLFTPTIDMTVRVNLVVSDVRQDGVPIAVGANCRTAAPLVIPMKGQTSLLPGSKSTLESTFDIPAFSGCGVSEDLDPLLTGLISGPGNKMTTTLTAQGVG</sequence>
<dbReference type="RefSeq" id="WP_191248797.1">
    <property type="nucleotide sequence ID" value="NZ_BNAU01000011.1"/>
</dbReference>
<comment type="caution">
    <text evidence="3">The sequence shown here is derived from an EMBL/GenBank/DDBJ whole genome shotgun (WGS) entry which is preliminary data.</text>
</comment>
<dbReference type="InterPro" id="IPR006311">
    <property type="entry name" value="TAT_signal"/>
</dbReference>
<dbReference type="PROSITE" id="PS51318">
    <property type="entry name" value="TAT"/>
    <property type="match status" value="1"/>
</dbReference>
<proteinExistence type="predicted"/>
<dbReference type="InterPro" id="IPR046542">
    <property type="entry name" value="DUF6801"/>
</dbReference>
<feature type="signal peptide" evidence="1">
    <location>
        <begin position="1"/>
        <end position="31"/>
    </location>
</feature>
<feature type="chain" id="PRO_5046379889" description="DUF6801 domain-containing protein" evidence="1">
    <location>
        <begin position="32"/>
        <end position="392"/>
    </location>
</feature>
<dbReference type="Pfam" id="PF20611">
    <property type="entry name" value="DUF6801"/>
    <property type="match status" value="1"/>
</dbReference>
<organism evidence="3 4">
    <name type="scientific">Amycolatopsis deserti</name>
    <dbReference type="NCBI Taxonomy" id="185696"/>
    <lineage>
        <taxon>Bacteria</taxon>
        <taxon>Bacillati</taxon>
        <taxon>Actinomycetota</taxon>
        <taxon>Actinomycetes</taxon>
        <taxon>Pseudonocardiales</taxon>
        <taxon>Pseudonocardiaceae</taxon>
        <taxon>Amycolatopsis</taxon>
    </lineage>
</organism>
<protein>
    <recommendedName>
        <fullName evidence="2">DUF6801 domain-containing protein</fullName>
    </recommendedName>
</protein>
<feature type="domain" description="DUF6801" evidence="2">
    <location>
        <begin position="43"/>
        <end position="185"/>
    </location>
</feature>
<evidence type="ECO:0000259" key="2">
    <source>
        <dbReference type="Pfam" id="PF20611"/>
    </source>
</evidence>
<reference evidence="4" key="1">
    <citation type="journal article" date="2019" name="Int. J. Syst. Evol. Microbiol.">
        <title>The Global Catalogue of Microorganisms (GCM) 10K type strain sequencing project: providing services to taxonomists for standard genome sequencing and annotation.</title>
        <authorList>
            <consortium name="The Broad Institute Genomics Platform"/>
            <consortium name="The Broad Institute Genome Sequencing Center for Infectious Disease"/>
            <person name="Wu L."/>
            <person name="Ma J."/>
        </authorList>
    </citation>
    <scope>NUCLEOTIDE SEQUENCE [LARGE SCALE GENOMIC DNA]</scope>
    <source>
        <strain evidence="4">CGMCC 4.7677</strain>
    </source>
</reference>
<gene>
    <name evidence="3" type="ORF">GCM10017786_68500</name>
</gene>
<evidence type="ECO:0000256" key="1">
    <source>
        <dbReference type="SAM" id="SignalP"/>
    </source>
</evidence>
<accession>A0ABQ3JFS6</accession>
<dbReference type="EMBL" id="BNAU01000011">
    <property type="protein sequence ID" value="GHF24745.1"/>
    <property type="molecule type" value="Genomic_DNA"/>
</dbReference>